<dbReference type="OrthoDB" id="443402at2759"/>
<dbReference type="eggNOG" id="ENOG502SHWY">
    <property type="taxonomic scope" value="Eukaryota"/>
</dbReference>
<dbReference type="RefSeq" id="XP_007917739.1">
    <property type="nucleotide sequence ID" value="XM_007919548.1"/>
</dbReference>
<feature type="region of interest" description="Disordered" evidence="1">
    <location>
        <begin position="602"/>
        <end position="635"/>
    </location>
</feature>
<dbReference type="InterPro" id="IPR056693">
    <property type="entry name" value="DUF7791"/>
</dbReference>
<feature type="domain" description="DUF7791" evidence="2">
    <location>
        <begin position="166"/>
        <end position="244"/>
    </location>
</feature>
<feature type="compositionally biased region" description="Basic and acidic residues" evidence="1">
    <location>
        <begin position="604"/>
        <end position="614"/>
    </location>
</feature>
<dbReference type="AlphaFoldDB" id="R8BED2"/>
<dbReference type="Proteomes" id="UP000014074">
    <property type="component" value="Unassembled WGS sequence"/>
</dbReference>
<accession>R8BED2</accession>
<keyword evidence="4" id="KW-1185">Reference proteome</keyword>
<evidence type="ECO:0000313" key="3">
    <source>
        <dbReference type="EMBL" id="EON97640.1"/>
    </source>
</evidence>
<reference evidence="4" key="1">
    <citation type="journal article" date="2013" name="Genome Announc.">
        <title>Draft genome sequence of the ascomycete Phaeoacremonium aleophilum strain UCR-PA7, a causal agent of the esca disease complex in grapevines.</title>
        <authorList>
            <person name="Blanco-Ulate B."/>
            <person name="Rolshausen P."/>
            <person name="Cantu D."/>
        </authorList>
    </citation>
    <scope>NUCLEOTIDE SEQUENCE [LARGE SCALE GENOMIC DNA]</scope>
    <source>
        <strain evidence="4">UCR-PA7</strain>
    </source>
</reference>
<evidence type="ECO:0000313" key="4">
    <source>
        <dbReference type="Proteomes" id="UP000014074"/>
    </source>
</evidence>
<dbReference type="KEGG" id="tmn:UCRPA7_7013"/>
<name>R8BED2_PHAM7</name>
<gene>
    <name evidence="3" type="ORF">UCRPA7_7013</name>
</gene>
<proteinExistence type="predicted"/>
<dbReference type="HOGENOM" id="CLU_430943_0_0_1"/>
<evidence type="ECO:0000256" key="1">
    <source>
        <dbReference type="SAM" id="MobiDB-lite"/>
    </source>
</evidence>
<dbReference type="PANTHER" id="PTHR10039">
    <property type="entry name" value="AMELOGENIN"/>
    <property type="match status" value="1"/>
</dbReference>
<organism evidence="3 4">
    <name type="scientific">Phaeoacremonium minimum (strain UCR-PA7)</name>
    <name type="common">Esca disease fungus</name>
    <name type="synonym">Togninia minima</name>
    <dbReference type="NCBI Taxonomy" id="1286976"/>
    <lineage>
        <taxon>Eukaryota</taxon>
        <taxon>Fungi</taxon>
        <taxon>Dikarya</taxon>
        <taxon>Ascomycota</taxon>
        <taxon>Pezizomycotina</taxon>
        <taxon>Sordariomycetes</taxon>
        <taxon>Sordariomycetidae</taxon>
        <taxon>Togniniales</taxon>
        <taxon>Togniniaceae</taxon>
        <taxon>Phaeoacremonium</taxon>
    </lineage>
</organism>
<dbReference type="Pfam" id="PF25053">
    <property type="entry name" value="DUF7791"/>
    <property type="match status" value="1"/>
</dbReference>
<dbReference type="PANTHER" id="PTHR10039:SF5">
    <property type="entry name" value="NACHT DOMAIN-CONTAINING PROTEIN"/>
    <property type="match status" value="1"/>
</dbReference>
<protein>
    <submittedName>
        <fullName evidence="3">Putative small s protein</fullName>
    </submittedName>
</protein>
<sequence>MCLSSRRWPVFERTFGGDGQESLDIHELTRNDIRKFVNGQLQSHSRWTTEVPEQVTLEKAELVDRIVAQADGVFLWAFFVTRSLGEGLSNDESIGDLKIRFGQLPSDLDQLFQHMLESVNLADHPKMAGILQAAVHALEPLHVDLYWHLEKDLDGYDSKSHGLMKSAPENIAARREQTVRSINQKTKGLLSIVHERAEFLHRTVKDFFLTKDMGEYLRSKLPADYNGFASIAAAYLSFLRTTRQDHPLVAGVIRQGRGLNTGPFISHLNQALVYTSEALKQTDQAGSHQHRQVEKLLDQYEAAIVTMVNVGQVSISGVNFRDCDPRLVFREELLRHDLAPYLVKKIREQPEFFAVFDESPLFAALMPMSRNSGDSPPPASEILDLLLQRGEDPNVRPRQPGAGPASDDTASPWVLFARSTMSVFNMLSGPCMFPALRWNECLKQATFNRLMAHGADPNAKLLDRWGAHTVFSHFLDISLSKFLGEECFEDYLGTLDAFLRVGASLGVPDPAGAAGAGAETAFGNLARRRPEEPVLTSFCTELKGLLARFAADPKRAMFISSVLKKLIVHCSGREEALRELDSAISQGCPADIAAPLSQLISSEIEDRREQESTRKRLPNGDWDSGSSGSKHLRRA</sequence>
<dbReference type="GeneID" id="19327731"/>
<dbReference type="EMBL" id="KB933264">
    <property type="protein sequence ID" value="EON97640.1"/>
    <property type="molecule type" value="Genomic_DNA"/>
</dbReference>
<evidence type="ECO:0000259" key="2">
    <source>
        <dbReference type="Pfam" id="PF25053"/>
    </source>
</evidence>